<keyword evidence="5" id="KW-1185">Reference proteome</keyword>
<feature type="compositionally biased region" description="Low complexity" evidence="2">
    <location>
        <begin position="84"/>
        <end position="98"/>
    </location>
</feature>
<organism evidence="4 5">
    <name type="scientific">Leucocoprinus birnbaumii</name>
    <dbReference type="NCBI Taxonomy" id="56174"/>
    <lineage>
        <taxon>Eukaryota</taxon>
        <taxon>Fungi</taxon>
        <taxon>Dikarya</taxon>
        <taxon>Basidiomycota</taxon>
        <taxon>Agaricomycotina</taxon>
        <taxon>Agaricomycetes</taxon>
        <taxon>Agaricomycetidae</taxon>
        <taxon>Agaricales</taxon>
        <taxon>Agaricineae</taxon>
        <taxon>Agaricaceae</taxon>
        <taxon>Leucocoprinus</taxon>
    </lineage>
</organism>
<dbReference type="GO" id="GO:0015031">
    <property type="term" value="P:protein transport"/>
    <property type="evidence" value="ECO:0007669"/>
    <property type="project" value="UniProtKB-KW"/>
</dbReference>
<feature type="compositionally biased region" description="Basic and acidic residues" evidence="2">
    <location>
        <begin position="536"/>
        <end position="553"/>
    </location>
</feature>
<keyword evidence="1" id="KW-0472">Membrane</keyword>
<evidence type="ECO:0000256" key="2">
    <source>
        <dbReference type="SAM" id="MobiDB-lite"/>
    </source>
</evidence>
<gene>
    <name evidence="4" type="ORF">NP233_g744</name>
</gene>
<sequence length="676" mass="73506">MPDPPSRPPSRPGLTNRLESLLGLRNGAATPPKSLESPRSSLDSPTDLRLPPSVALSDQSSAHPAPIIRWISSWSPTKRHSRSGSESGSGSSSPSTSSPNLALLREALQEPLITPPPMAKLPPSFRPRNIVRPPPFLDNLTRSTLPVSSLSPPLAVARNPSDVSAPEFHPPPIVLNHSPPRSNSIDTLRRMSLPPSRTMSTISTTSSISSSSSFLSGLPNTSNFSWWFSEAKESTSTSELLTEEDRAQSLKKKYHSTTNPVVFCHGLLGFDSVTIGPAIAPVQVTHWRGIKEVLEQNGTEVLITRVPATSSYVDRAKVLEQRISEIYPGRDVHLIGHSMGGLDCRYLTSHLTQRKFNVLSITTIATPHRGSSFADHFLKTVGPDRMPSVMSLLDLLPNGGGDGKAFECLTVGSMKEFNEQTPNVDGVKYFSWGAVYEPGLIDTWKWPHSVILEKEGPNDGLVSVESAKWGTYLGTLNQVNHLDLVGWINTARYKWAEIMGKEIKFRPATFYLGIVDMLAREVEGQKDAAEAEDTEPSGKRRQSTEEEEREQMVHSLEDAGAKVDNIPRLHHDDLSHPAPPGARSAPISSQYPAEVEAEIDSGKAVSREESKSSSGSATPRASILLNAHHPREESTAGNSSGSVTPTPSRLQSRHESVSKPGPSVSRRLEDKGAEKS</sequence>
<dbReference type="Pfam" id="PF07819">
    <property type="entry name" value="PGAP1"/>
    <property type="match status" value="1"/>
</dbReference>
<dbReference type="GO" id="GO:0016788">
    <property type="term" value="F:hydrolase activity, acting on ester bonds"/>
    <property type="evidence" value="ECO:0007669"/>
    <property type="project" value="InterPro"/>
</dbReference>
<comment type="subcellular location">
    <subcellularLocation>
        <location evidence="1">Endoplasmic reticulum membrane</location>
    </subcellularLocation>
</comment>
<reference evidence="4" key="1">
    <citation type="submission" date="2022-07" db="EMBL/GenBank/DDBJ databases">
        <title>Genome Sequence of Leucocoprinus birnbaumii.</title>
        <authorList>
            <person name="Buettner E."/>
        </authorList>
    </citation>
    <scope>NUCLEOTIDE SEQUENCE</scope>
    <source>
        <strain evidence="4">VT141</strain>
    </source>
</reference>
<protein>
    <recommendedName>
        <fullName evidence="1">GPI inositol-deacylase</fullName>
        <ecNumber evidence="1">3.1.-.-</ecNumber>
    </recommendedName>
</protein>
<dbReference type="Proteomes" id="UP001213000">
    <property type="component" value="Unassembled WGS sequence"/>
</dbReference>
<feature type="compositionally biased region" description="Basic and acidic residues" evidence="2">
    <location>
        <begin position="666"/>
        <end position="676"/>
    </location>
</feature>
<feature type="region of interest" description="Disordered" evidence="2">
    <location>
        <begin position="568"/>
        <end position="676"/>
    </location>
</feature>
<dbReference type="PANTHER" id="PTHR11440">
    <property type="entry name" value="LECITHIN-CHOLESTEROL ACYLTRANSFERASE-RELATED"/>
    <property type="match status" value="1"/>
</dbReference>
<dbReference type="EMBL" id="JANIEX010000022">
    <property type="protein sequence ID" value="KAJ3575983.1"/>
    <property type="molecule type" value="Genomic_DNA"/>
</dbReference>
<accession>A0AAD5W1S9</accession>
<comment type="caution">
    <text evidence="4">The sequence shown here is derived from an EMBL/GenBank/DDBJ whole genome shotgun (WGS) entry which is preliminary data.</text>
</comment>
<evidence type="ECO:0000313" key="5">
    <source>
        <dbReference type="Proteomes" id="UP001213000"/>
    </source>
</evidence>
<keyword evidence="1" id="KW-0256">Endoplasmic reticulum</keyword>
<dbReference type="InterPro" id="IPR012908">
    <property type="entry name" value="PGAP1-ab_dom-like"/>
</dbReference>
<feature type="compositionally biased region" description="Pro residues" evidence="2">
    <location>
        <begin position="1"/>
        <end position="11"/>
    </location>
</feature>
<evidence type="ECO:0000313" key="4">
    <source>
        <dbReference type="EMBL" id="KAJ3575983.1"/>
    </source>
</evidence>
<dbReference type="Gene3D" id="3.40.50.1820">
    <property type="entry name" value="alpha/beta hydrolase"/>
    <property type="match status" value="1"/>
</dbReference>
<keyword evidence="1" id="KW-0378">Hydrolase</keyword>
<evidence type="ECO:0000259" key="3">
    <source>
        <dbReference type="Pfam" id="PF07819"/>
    </source>
</evidence>
<feature type="domain" description="GPI inositol-deacylase PGAP1-like alpha/beta" evidence="3">
    <location>
        <begin position="322"/>
        <end position="374"/>
    </location>
</feature>
<comment type="similarity">
    <text evidence="1">Belongs to the GPI inositol-deacylase family.</text>
</comment>
<feature type="region of interest" description="Disordered" evidence="2">
    <location>
        <begin position="1"/>
        <end position="62"/>
    </location>
</feature>
<proteinExistence type="inferred from homology"/>
<feature type="region of interest" description="Disordered" evidence="2">
    <location>
        <begin position="525"/>
        <end position="553"/>
    </location>
</feature>
<comment type="function">
    <text evidence="1">Involved in inositol deacylation of GPI-anchored proteins which plays important roles in the quality control and ER-associated degradation of GPI-anchored proteins.</text>
</comment>
<evidence type="ECO:0000256" key="1">
    <source>
        <dbReference type="RuleBase" id="RU365011"/>
    </source>
</evidence>
<name>A0AAD5W1S9_9AGAR</name>
<dbReference type="EC" id="3.1.-.-" evidence="1"/>
<dbReference type="GO" id="GO:0005789">
    <property type="term" value="C:endoplasmic reticulum membrane"/>
    <property type="evidence" value="ECO:0007669"/>
    <property type="project" value="UniProtKB-SubCell"/>
</dbReference>
<feature type="compositionally biased region" description="Polar residues" evidence="2">
    <location>
        <begin position="635"/>
        <end position="650"/>
    </location>
</feature>
<dbReference type="SUPFAM" id="SSF53474">
    <property type="entry name" value="alpha/beta-Hydrolases"/>
    <property type="match status" value="1"/>
</dbReference>
<feature type="region of interest" description="Disordered" evidence="2">
    <location>
        <begin position="76"/>
        <end position="99"/>
    </location>
</feature>
<dbReference type="InterPro" id="IPR029058">
    <property type="entry name" value="AB_hydrolase_fold"/>
</dbReference>
<keyword evidence="1" id="KW-0653">Protein transport</keyword>
<dbReference type="AlphaFoldDB" id="A0AAD5W1S9"/>
<keyword evidence="1" id="KW-0813">Transport</keyword>